<keyword evidence="4" id="KW-0460">Magnesium</keyword>
<protein>
    <submittedName>
        <fullName evidence="6">Uncharacterized protein</fullName>
    </submittedName>
</protein>
<keyword evidence="3" id="KW-0479">Metal-binding</keyword>
<dbReference type="Proteomes" id="UP000177622">
    <property type="component" value="Unassembled WGS sequence"/>
</dbReference>
<dbReference type="Pfam" id="PF19086">
    <property type="entry name" value="Terpene_syn_C_2"/>
    <property type="match status" value="1"/>
</dbReference>
<evidence type="ECO:0000313" key="6">
    <source>
        <dbReference type="EMBL" id="OGE51634.1"/>
    </source>
</evidence>
<dbReference type="GO" id="GO:0046165">
    <property type="term" value="P:alcohol biosynthetic process"/>
    <property type="evidence" value="ECO:0007669"/>
    <property type="project" value="UniProtKB-ARBA"/>
</dbReference>
<dbReference type="GO" id="GO:0043386">
    <property type="term" value="P:mycotoxin biosynthetic process"/>
    <property type="evidence" value="ECO:0007669"/>
    <property type="project" value="UniProtKB-ARBA"/>
</dbReference>
<dbReference type="PANTHER" id="PTHR12001">
    <property type="entry name" value="GERANYLGERANYL PYROPHOSPHATE SYNTHASE"/>
    <property type="match status" value="1"/>
</dbReference>
<keyword evidence="2 5" id="KW-0808">Transferase</keyword>
<name>A0A1F5LEI5_PENAI</name>
<dbReference type="GeneID" id="34577737"/>
<evidence type="ECO:0000313" key="7">
    <source>
        <dbReference type="Proteomes" id="UP000177622"/>
    </source>
</evidence>
<evidence type="ECO:0000256" key="5">
    <source>
        <dbReference type="RuleBase" id="RU004466"/>
    </source>
</evidence>
<comment type="similarity">
    <text evidence="5">Belongs to the FPP/GGPP synthase family.</text>
</comment>
<dbReference type="Pfam" id="PF00348">
    <property type="entry name" value="polyprenyl_synt"/>
    <property type="match status" value="1"/>
</dbReference>
<dbReference type="GO" id="GO:0008299">
    <property type="term" value="P:isoprenoid biosynthetic process"/>
    <property type="evidence" value="ECO:0007669"/>
    <property type="project" value="InterPro"/>
</dbReference>
<dbReference type="GO" id="GO:0004659">
    <property type="term" value="F:prenyltransferase activity"/>
    <property type="evidence" value="ECO:0007669"/>
    <property type="project" value="InterPro"/>
</dbReference>
<dbReference type="Gene3D" id="1.10.600.10">
    <property type="entry name" value="Farnesyl Diphosphate Synthase"/>
    <property type="match status" value="2"/>
</dbReference>
<proteinExistence type="inferred from homology"/>
<accession>A0A1F5LEI5</accession>
<keyword evidence="7" id="KW-1185">Reference proteome</keyword>
<comment type="pathway">
    <text evidence="1">Secondary metabolite biosynthesis.</text>
</comment>
<evidence type="ECO:0000256" key="4">
    <source>
        <dbReference type="ARBA" id="ARBA00022842"/>
    </source>
</evidence>
<dbReference type="PROSITE" id="PS00444">
    <property type="entry name" value="POLYPRENYL_SYNTHASE_2"/>
    <property type="match status" value="1"/>
</dbReference>
<evidence type="ECO:0000256" key="1">
    <source>
        <dbReference type="ARBA" id="ARBA00005179"/>
    </source>
</evidence>
<dbReference type="InterPro" id="IPR008949">
    <property type="entry name" value="Isoprenoid_synthase_dom_sf"/>
</dbReference>
<dbReference type="InterPro" id="IPR000092">
    <property type="entry name" value="Polyprenyl_synt"/>
</dbReference>
<sequence>MTAQFLEIDSVQGKVIVDSWTAFAMSRSDTHNLNFQNIAEYMVFRNAENGWELTTLLARFAYNIVLTEAELKSIETVQAPILTAVTLTNDYFSWDKEYQLHIQSGQSTPLLNAVYFIKCWERIPDANAKVKLRNIICGLEKGYSSLKSGYLPKNPTASQNILKWVGCLEAFAAGNMIKSTKDDSITFILDKDTIFPGLIMAQSQTGGLFRIATRTMKLHSTENSKLDLSELVALIGRYFQIRDDYQNLNATEYFETKGFCEDLDEGKMSFPLIRAMSSDGGLLKSLLESRKQKKFMSPEEKTLVVKQLEANGSLAYTLETIKSLQQALWTCLHDFEVQTQTPNWLLRILLYKLAV</sequence>
<dbReference type="OrthoDB" id="6921389at2759"/>
<dbReference type="EMBL" id="LXJU01000012">
    <property type="protein sequence ID" value="OGE51634.1"/>
    <property type="molecule type" value="Genomic_DNA"/>
</dbReference>
<dbReference type="SUPFAM" id="SSF48576">
    <property type="entry name" value="Terpenoid synthases"/>
    <property type="match status" value="2"/>
</dbReference>
<dbReference type="AlphaFoldDB" id="A0A1F5LEI5"/>
<dbReference type="STRING" id="1835702.A0A1F5LEI5"/>
<reference evidence="6 7" key="1">
    <citation type="journal article" date="2016" name="Sci. Rep.">
        <title>Penicillium arizonense, a new, genome sequenced fungal species, reveals a high chemical diversity in secreted metabolites.</title>
        <authorList>
            <person name="Grijseels S."/>
            <person name="Nielsen J.C."/>
            <person name="Randelovic M."/>
            <person name="Nielsen J."/>
            <person name="Nielsen K.F."/>
            <person name="Workman M."/>
            <person name="Frisvad J.C."/>
        </authorList>
    </citation>
    <scope>NUCLEOTIDE SEQUENCE [LARGE SCALE GENOMIC DNA]</scope>
    <source>
        <strain evidence="6 7">CBS 141311</strain>
    </source>
</reference>
<dbReference type="RefSeq" id="XP_022487078.1">
    <property type="nucleotide sequence ID" value="XM_022633003.1"/>
</dbReference>
<dbReference type="PANTHER" id="PTHR12001:SF44">
    <property type="entry name" value="GERANYLGERANYL PYROPHOSPHATE SYNTHASE"/>
    <property type="match status" value="1"/>
</dbReference>
<comment type="caution">
    <text evidence="6">The sequence shown here is derived from an EMBL/GenBank/DDBJ whole genome shotgun (WGS) entry which is preliminary data.</text>
</comment>
<evidence type="ECO:0000256" key="2">
    <source>
        <dbReference type="ARBA" id="ARBA00022679"/>
    </source>
</evidence>
<dbReference type="GO" id="GO:0046872">
    <property type="term" value="F:metal ion binding"/>
    <property type="evidence" value="ECO:0007669"/>
    <property type="project" value="UniProtKB-KW"/>
</dbReference>
<evidence type="ECO:0000256" key="3">
    <source>
        <dbReference type="ARBA" id="ARBA00022723"/>
    </source>
</evidence>
<dbReference type="InterPro" id="IPR033749">
    <property type="entry name" value="Polyprenyl_synt_CS"/>
</dbReference>
<gene>
    <name evidence="6" type="ORF">PENARI_c012G09004</name>
</gene>
<organism evidence="6 7">
    <name type="scientific">Penicillium arizonense</name>
    <dbReference type="NCBI Taxonomy" id="1835702"/>
    <lineage>
        <taxon>Eukaryota</taxon>
        <taxon>Fungi</taxon>
        <taxon>Dikarya</taxon>
        <taxon>Ascomycota</taxon>
        <taxon>Pezizomycotina</taxon>
        <taxon>Eurotiomycetes</taxon>
        <taxon>Eurotiomycetidae</taxon>
        <taxon>Eurotiales</taxon>
        <taxon>Aspergillaceae</taxon>
        <taxon>Penicillium</taxon>
    </lineage>
</organism>